<dbReference type="AlphaFoldDB" id="A0A9W6UWC9"/>
<evidence type="ECO:0000313" key="3">
    <source>
        <dbReference type="EMBL" id="GLW64142.1"/>
    </source>
</evidence>
<dbReference type="EMBL" id="BSRZ01000004">
    <property type="protein sequence ID" value="GLW64142.1"/>
    <property type="molecule type" value="Genomic_DNA"/>
</dbReference>
<accession>A0A9W6UWC9</accession>
<sequence length="170" mass="18154">MRTRVAAVLIMVMAGAAACGGEDGGAQVASAGGSAAAKASASPSKSLDPDDAMLQFARCMRANGVNVPDPQGGDLKGMRLAVKGVDRDRLQDAMEKCRPYLMAGGRIPDLKDPKVRDQYTEFAQCMRQQGVDIPDPDPDGSFRLPEGKIDRSRLDKAREACRHLLPGARR</sequence>
<dbReference type="Proteomes" id="UP001165124">
    <property type="component" value="Unassembled WGS sequence"/>
</dbReference>
<feature type="signal peptide" evidence="2">
    <location>
        <begin position="1"/>
        <end position="18"/>
    </location>
</feature>
<dbReference type="RefSeq" id="WP_146150211.1">
    <property type="nucleotide sequence ID" value="NZ_BSRZ01000004.1"/>
</dbReference>
<name>A0A9W6UWC9_9ACTN</name>
<evidence type="ECO:0000256" key="1">
    <source>
        <dbReference type="SAM" id="MobiDB-lite"/>
    </source>
</evidence>
<gene>
    <name evidence="3" type="ORF">Arub01_23860</name>
</gene>
<feature type="chain" id="PRO_5040920980" description="Lipoprotein" evidence="2">
    <location>
        <begin position="19"/>
        <end position="170"/>
    </location>
</feature>
<feature type="region of interest" description="Disordered" evidence="1">
    <location>
        <begin position="130"/>
        <end position="150"/>
    </location>
</feature>
<keyword evidence="2" id="KW-0732">Signal</keyword>
<keyword evidence="4" id="KW-1185">Reference proteome</keyword>
<evidence type="ECO:0000313" key="4">
    <source>
        <dbReference type="Proteomes" id="UP001165124"/>
    </source>
</evidence>
<proteinExistence type="predicted"/>
<reference evidence="3" key="1">
    <citation type="submission" date="2023-02" db="EMBL/GenBank/DDBJ databases">
        <title>Actinomadura rubrobrunea NBRC 14622.</title>
        <authorList>
            <person name="Ichikawa N."/>
            <person name="Sato H."/>
            <person name="Tonouchi N."/>
        </authorList>
    </citation>
    <scope>NUCLEOTIDE SEQUENCE</scope>
    <source>
        <strain evidence="3">NBRC 14622</strain>
    </source>
</reference>
<dbReference type="PROSITE" id="PS51257">
    <property type="entry name" value="PROKAR_LIPOPROTEIN"/>
    <property type="match status" value="1"/>
</dbReference>
<evidence type="ECO:0000256" key="2">
    <source>
        <dbReference type="SAM" id="SignalP"/>
    </source>
</evidence>
<protein>
    <recommendedName>
        <fullName evidence="5">Lipoprotein</fullName>
    </recommendedName>
</protein>
<evidence type="ECO:0008006" key="5">
    <source>
        <dbReference type="Google" id="ProtNLM"/>
    </source>
</evidence>
<organism evidence="3 4">
    <name type="scientific">Actinomadura rubrobrunea</name>
    <dbReference type="NCBI Taxonomy" id="115335"/>
    <lineage>
        <taxon>Bacteria</taxon>
        <taxon>Bacillati</taxon>
        <taxon>Actinomycetota</taxon>
        <taxon>Actinomycetes</taxon>
        <taxon>Streptosporangiales</taxon>
        <taxon>Thermomonosporaceae</taxon>
        <taxon>Actinomadura</taxon>
    </lineage>
</organism>
<comment type="caution">
    <text evidence="3">The sequence shown here is derived from an EMBL/GenBank/DDBJ whole genome shotgun (WGS) entry which is preliminary data.</text>
</comment>